<organism evidence="7 8">
    <name type="scientific">Conidiobolus coronatus (strain ATCC 28846 / CBS 209.66 / NRRL 28638)</name>
    <name type="common">Delacroixia coronata</name>
    <dbReference type="NCBI Taxonomy" id="796925"/>
    <lineage>
        <taxon>Eukaryota</taxon>
        <taxon>Fungi</taxon>
        <taxon>Fungi incertae sedis</taxon>
        <taxon>Zoopagomycota</taxon>
        <taxon>Entomophthoromycotina</taxon>
        <taxon>Entomophthoromycetes</taxon>
        <taxon>Entomophthorales</taxon>
        <taxon>Ancylistaceae</taxon>
        <taxon>Conidiobolus</taxon>
    </lineage>
</organism>
<dbReference type="CDD" id="cd20393">
    <property type="entry name" value="Tudor_SGF29_rpt1"/>
    <property type="match status" value="1"/>
</dbReference>
<feature type="domain" description="SGF29 C-terminal" evidence="6">
    <location>
        <begin position="160"/>
        <end position="297"/>
    </location>
</feature>
<keyword evidence="2" id="KW-0805">Transcription regulation</keyword>
<dbReference type="PANTHER" id="PTHR21539">
    <property type="entry name" value="SAGA-ASSOCIATED FACTOR 29"/>
    <property type="match status" value="1"/>
</dbReference>
<evidence type="ECO:0000256" key="4">
    <source>
        <dbReference type="ARBA" id="ARBA00023242"/>
    </source>
</evidence>
<dbReference type="InterPro" id="IPR037802">
    <property type="entry name" value="SGF29"/>
</dbReference>
<dbReference type="EMBL" id="KQ964507">
    <property type="protein sequence ID" value="KXN70261.1"/>
    <property type="molecule type" value="Genomic_DNA"/>
</dbReference>
<name>A0A137P5Q8_CONC2</name>
<sequence length="297" mass="33237">MQSSKFPPPPPLPPPPAPAKDTPPEADNLLENLSEELDCLDKVLDMGDLTLKQINQLTATIQANSEYNPVQGRNLLNKYGEAIIQNSVTKDYVSKALDLLNTLIDNQYPNDPLFSSVQLPQKKKLMDEASGDSNSNNSTPNSHQVKKSKPSKTKAQLIKPQIPLVKGTRVASLPKGNEETQEWILSTVIKCFSDRNRVDVEDAEEAEEGGKKQVYSMSKTQVIPLPLRTFPPPKYAPNTEVLALYPNTTCFYKAIVIKPVNDPDIPNLNECLLKFEDDEDNQHFVDGYYVLEYPKNR</sequence>
<keyword evidence="4" id="KW-0539">Nucleus</keyword>
<evidence type="ECO:0000313" key="7">
    <source>
        <dbReference type="EMBL" id="KXN70261.1"/>
    </source>
</evidence>
<dbReference type="PANTHER" id="PTHR21539:SF0">
    <property type="entry name" value="SAGA-ASSOCIATED FACTOR 29"/>
    <property type="match status" value="1"/>
</dbReference>
<dbReference type="Gene3D" id="2.30.30.140">
    <property type="match status" value="2"/>
</dbReference>
<keyword evidence="8" id="KW-1185">Reference proteome</keyword>
<dbReference type="Pfam" id="PF07039">
    <property type="entry name" value="SGF29_Tudor"/>
    <property type="match status" value="1"/>
</dbReference>
<dbReference type="OMA" id="WRYIEAC"/>
<reference evidence="7 8" key="1">
    <citation type="journal article" date="2015" name="Genome Biol. Evol.">
        <title>Phylogenomic analyses indicate that early fungi evolved digesting cell walls of algal ancestors of land plants.</title>
        <authorList>
            <person name="Chang Y."/>
            <person name="Wang S."/>
            <person name="Sekimoto S."/>
            <person name="Aerts A.L."/>
            <person name="Choi C."/>
            <person name="Clum A."/>
            <person name="LaButti K.M."/>
            <person name="Lindquist E.A."/>
            <person name="Yee Ngan C."/>
            <person name="Ohm R.A."/>
            <person name="Salamov A.A."/>
            <person name="Grigoriev I.V."/>
            <person name="Spatafora J.W."/>
            <person name="Berbee M.L."/>
        </authorList>
    </citation>
    <scope>NUCLEOTIDE SEQUENCE [LARGE SCALE GENOMIC DNA]</scope>
    <source>
        <strain evidence="7 8">NRRL 28638</strain>
    </source>
</reference>
<keyword evidence="3" id="KW-0804">Transcription</keyword>
<dbReference type="PROSITE" id="PS51518">
    <property type="entry name" value="SGF29_C"/>
    <property type="match status" value="1"/>
</dbReference>
<dbReference type="InterPro" id="IPR047287">
    <property type="entry name" value="Tudor_SGF29_rpt2"/>
</dbReference>
<dbReference type="GO" id="GO:0000124">
    <property type="term" value="C:SAGA complex"/>
    <property type="evidence" value="ECO:0007669"/>
    <property type="project" value="InterPro"/>
</dbReference>
<comment type="subcellular location">
    <subcellularLocation>
        <location evidence="1">Nucleus</location>
    </subcellularLocation>
</comment>
<dbReference type="CDD" id="cd20394">
    <property type="entry name" value="Tudor_SGF29_rpt2"/>
    <property type="match status" value="1"/>
</dbReference>
<evidence type="ECO:0000259" key="6">
    <source>
        <dbReference type="PROSITE" id="PS51518"/>
    </source>
</evidence>
<feature type="region of interest" description="Disordered" evidence="5">
    <location>
        <begin position="1"/>
        <end position="27"/>
    </location>
</feature>
<evidence type="ECO:0000256" key="3">
    <source>
        <dbReference type="ARBA" id="ARBA00023163"/>
    </source>
</evidence>
<protein>
    <submittedName>
        <fullName evidence="7">DUF1325-domain-containing protein</fullName>
    </submittedName>
</protein>
<feature type="compositionally biased region" description="Polar residues" evidence="5">
    <location>
        <begin position="131"/>
        <end position="143"/>
    </location>
</feature>
<dbReference type="STRING" id="796925.A0A137P5Q8"/>
<dbReference type="Proteomes" id="UP000070444">
    <property type="component" value="Unassembled WGS sequence"/>
</dbReference>
<accession>A0A137P5Q8</accession>
<evidence type="ECO:0000256" key="2">
    <source>
        <dbReference type="ARBA" id="ARBA00023015"/>
    </source>
</evidence>
<dbReference type="GO" id="GO:0005634">
    <property type="term" value="C:nucleus"/>
    <property type="evidence" value="ECO:0007669"/>
    <property type="project" value="UniProtKB-SubCell"/>
</dbReference>
<feature type="compositionally biased region" description="Pro residues" evidence="5">
    <location>
        <begin position="1"/>
        <end position="18"/>
    </location>
</feature>
<evidence type="ECO:0000256" key="5">
    <source>
        <dbReference type="SAM" id="MobiDB-lite"/>
    </source>
</evidence>
<dbReference type="OrthoDB" id="10265994at2759"/>
<proteinExistence type="predicted"/>
<dbReference type="InterPro" id="IPR010750">
    <property type="entry name" value="SGF29_tudor-like_dom"/>
</dbReference>
<evidence type="ECO:0000256" key="1">
    <source>
        <dbReference type="ARBA" id="ARBA00004123"/>
    </source>
</evidence>
<feature type="region of interest" description="Disordered" evidence="5">
    <location>
        <begin position="124"/>
        <end position="156"/>
    </location>
</feature>
<gene>
    <name evidence="7" type="ORF">CONCODRAFT_17757</name>
</gene>
<dbReference type="InterPro" id="IPR047288">
    <property type="entry name" value="Tudor_SGF29_rpt1"/>
</dbReference>
<dbReference type="AlphaFoldDB" id="A0A137P5Q8"/>
<evidence type="ECO:0000313" key="8">
    <source>
        <dbReference type="Proteomes" id="UP000070444"/>
    </source>
</evidence>